<feature type="non-terminal residue" evidence="2">
    <location>
        <position position="1"/>
    </location>
</feature>
<dbReference type="OrthoDB" id="346907at2759"/>
<dbReference type="OMA" id="ILATWES"/>
<dbReference type="Pfam" id="PF07714">
    <property type="entry name" value="PK_Tyr_Ser-Thr"/>
    <property type="match status" value="1"/>
</dbReference>
<evidence type="ECO:0000313" key="2">
    <source>
        <dbReference type="EMBL" id="PBK83302.1"/>
    </source>
</evidence>
<protein>
    <submittedName>
        <fullName evidence="2">Kinase-like protein</fullName>
    </submittedName>
</protein>
<feature type="domain" description="Protein kinase" evidence="1">
    <location>
        <begin position="1"/>
        <end position="238"/>
    </location>
</feature>
<dbReference type="SUPFAM" id="SSF56112">
    <property type="entry name" value="Protein kinase-like (PK-like)"/>
    <property type="match status" value="1"/>
</dbReference>
<keyword evidence="2" id="KW-0808">Transferase</keyword>
<dbReference type="Gene3D" id="1.10.510.10">
    <property type="entry name" value="Transferase(Phosphotransferase) domain 1"/>
    <property type="match status" value="1"/>
</dbReference>
<dbReference type="InterPro" id="IPR051681">
    <property type="entry name" value="Ser/Thr_Kinases-Pseudokinases"/>
</dbReference>
<dbReference type="PROSITE" id="PS50011">
    <property type="entry name" value="PROTEIN_KINASE_DOM"/>
    <property type="match status" value="1"/>
</dbReference>
<dbReference type="PANTHER" id="PTHR44329:SF214">
    <property type="entry name" value="PROTEIN KINASE DOMAIN-CONTAINING PROTEIN"/>
    <property type="match status" value="1"/>
</dbReference>
<dbReference type="InterPro" id="IPR011009">
    <property type="entry name" value="Kinase-like_dom_sf"/>
</dbReference>
<evidence type="ECO:0000313" key="3">
    <source>
        <dbReference type="Proteomes" id="UP000217790"/>
    </source>
</evidence>
<dbReference type="PIRSF" id="PIRSF000654">
    <property type="entry name" value="Integrin-linked_kinase"/>
    <property type="match status" value="1"/>
</dbReference>
<dbReference type="PANTHER" id="PTHR44329">
    <property type="entry name" value="SERINE/THREONINE-PROTEIN KINASE TNNI3K-RELATED"/>
    <property type="match status" value="1"/>
</dbReference>
<accession>A0A2H3CVS9</accession>
<proteinExistence type="predicted"/>
<gene>
    <name evidence="2" type="ORF">ARMGADRAFT_945197</name>
</gene>
<dbReference type="InterPro" id="IPR001245">
    <property type="entry name" value="Ser-Thr/Tyr_kinase_cat_dom"/>
</dbReference>
<dbReference type="InParanoid" id="A0A2H3CVS9"/>
<dbReference type="PRINTS" id="PR00109">
    <property type="entry name" value="TYRKINASE"/>
</dbReference>
<name>A0A2H3CVS9_ARMGA</name>
<sequence>LYREIRIWQSLEHPHVLPLLGICHNDTYESIRASSEHTVDPMISIGIVCPWMENGTLIDFLKRCQRRLENTEELLYQLIRLAVHSKNIVHGDLHGGNVLVDSQGCARLADFGLSAVVAECRGTRRTSAGGISSPHGGAVHWAAPELLLREGAEARLHPSADIYSVGGLILQACTGDVPYPNYNDARVALAIKAGKKPRRPDKANISDALWSVMEECWCYDPLQRPTATALASRLQAIYSGLQPI</sequence>
<organism evidence="2 3">
    <name type="scientific">Armillaria gallica</name>
    <name type="common">Bulbous honey fungus</name>
    <name type="synonym">Armillaria bulbosa</name>
    <dbReference type="NCBI Taxonomy" id="47427"/>
    <lineage>
        <taxon>Eukaryota</taxon>
        <taxon>Fungi</taxon>
        <taxon>Dikarya</taxon>
        <taxon>Basidiomycota</taxon>
        <taxon>Agaricomycotina</taxon>
        <taxon>Agaricomycetes</taxon>
        <taxon>Agaricomycetidae</taxon>
        <taxon>Agaricales</taxon>
        <taxon>Marasmiineae</taxon>
        <taxon>Physalacriaceae</taxon>
        <taxon>Armillaria</taxon>
    </lineage>
</organism>
<dbReference type="GO" id="GO:0004674">
    <property type="term" value="F:protein serine/threonine kinase activity"/>
    <property type="evidence" value="ECO:0007669"/>
    <property type="project" value="TreeGrafter"/>
</dbReference>
<dbReference type="Proteomes" id="UP000217790">
    <property type="component" value="Unassembled WGS sequence"/>
</dbReference>
<evidence type="ECO:0000259" key="1">
    <source>
        <dbReference type="PROSITE" id="PS50011"/>
    </source>
</evidence>
<reference evidence="3" key="1">
    <citation type="journal article" date="2017" name="Nat. Ecol. Evol.">
        <title>Genome expansion and lineage-specific genetic innovations in the forest pathogenic fungi Armillaria.</title>
        <authorList>
            <person name="Sipos G."/>
            <person name="Prasanna A.N."/>
            <person name="Walter M.C."/>
            <person name="O'Connor E."/>
            <person name="Balint B."/>
            <person name="Krizsan K."/>
            <person name="Kiss B."/>
            <person name="Hess J."/>
            <person name="Varga T."/>
            <person name="Slot J."/>
            <person name="Riley R."/>
            <person name="Boka B."/>
            <person name="Rigling D."/>
            <person name="Barry K."/>
            <person name="Lee J."/>
            <person name="Mihaltcheva S."/>
            <person name="LaButti K."/>
            <person name="Lipzen A."/>
            <person name="Waldron R."/>
            <person name="Moloney N.M."/>
            <person name="Sperisen C."/>
            <person name="Kredics L."/>
            <person name="Vagvoelgyi C."/>
            <person name="Patrignani A."/>
            <person name="Fitzpatrick D."/>
            <person name="Nagy I."/>
            <person name="Doyle S."/>
            <person name="Anderson J.B."/>
            <person name="Grigoriev I.V."/>
            <person name="Gueldener U."/>
            <person name="Muensterkoetter M."/>
            <person name="Nagy L.G."/>
        </authorList>
    </citation>
    <scope>NUCLEOTIDE SEQUENCE [LARGE SCALE GENOMIC DNA]</scope>
    <source>
        <strain evidence="3">Ar21-2</strain>
    </source>
</reference>
<dbReference type="GO" id="GO:0005524">
    <property type="term" value="F:ATP binding"/>
    <property type="evidence" value="ECO:0007669"/>
    <property type="project" value="InterPro"/>
</dbReference>
<dbReference type="EMBL" id="KZ293707">
    <property type="protein sequence ID" value="PBK83302.1"/>
    <property type="molecule type" value="Genomic_DNA"/>
</dbReference>
<dbReference type="InterPro" id="IPR000719">
    <property type="entry name" value="Prot_kinase_dom"/>
</dbReference>
<dbReference type="STRING" id="47427.A0A2H3CVS9"/>
<keyword evidence="3" id="KW-1185">Reference proteome</keyword>
<dbReference type="AlphaFoldDB" id="A0A2H3CVS9"/>
<keyword evidence="2" id="KW-0418">Kinase</keyword>